<organism evidence="3">
    <name type="scientific">Timema bartmani</name>
    <dbReference type="NCBI Taxonomy" id="61472"/>
    <lineage>
        <taxon>Eukaryota</taxon>
        <taxon>Metazoa</taxon>
        <taxon>Ecdysozoa</taxon>
        <taxon>Arthropoda</taxon>
        <taxon>Hexapoda</taxon>
        <taxon>Insecta</taxon>
        <taxon>Pterygota</taxon>
        <taxon>Neoptera</taxon>
        <taxon>Polyneoptera</taxon>
        <taxon>Phasmatodea</taxon>
        <taxon>Timematodea</taxon>
        <taxon>Timematoidea</taxon>
        <taxon>Timematidae</taxon>
        <taxon>Timema</taxon>
    </lineage>
</organism>
<evidence type="ECO:0000256" key="1">
    <source>
        <dbReference type="SAM" id="MobiDB-lite"/>
    </source>
</evidence>
<gene>
    <name evidence="3" type="ORF">TBIB3V08_LOCUS1159</name>
</gene>
<name>A0A7R9EQX2_9NEOP</name>
<dbReference type="AlphaFoldDB" id="A0A7R9EQX2"/>
<keyword evidence="2" id="KW-0812">Transmembrane</keyword>
<evidence type="ECO:0000256" key="2">
    <source>
        <dbReference type="SAM" id="Phobius"/>
    </source>
</evidence>
<sequence length="323" mass="34909">MFKVSTYSAGRAQLLRHSPSFGAIDANEPVPHPFASRSPYKAVLVQAFIMHCVRPGLEVPLLVWSGLVVAAAAARNVLFVVVVVVVVEVTFTVSLCIAVKKHSPDKGHFTLRCLRRYCVAGARGATVEVSQSNDRFRIWGVESGRTRIGSALTWCALWTQDYQDNNRPASSLTNEEITYHGSDQDPHCQGCQLKLHPEVLTRRRSLPTAGVPPPPGEGCTSLRGRGGEARVQSSSCQGQEGRPSSVASSSLFYGNVVSLKEESEGDGSIPDTSDHASWDTVSGHGAGSAHRDEKGYIHRKCTSISVEVRMENNLGKITLGTLD</sequence>
<feature type="region of interest" description="Disordered" evidence="1">
    <location>
        <begin position="262"/>
        <end position="293"/>
    </location>
</feature>
<keyword evidence="2" id="KW-0472">Membrane</keyword>
<feature type="region of interest" description="Disordered" evidence="1">
    <location>
        <begin position="204"/>
        <end position="247"/>
    </location>
</feature>
<keyword evidence="2" id="KW-1133">Transmembrane helix</keyword>
<protein>
    <submittedName>
        <fullName evidence="3">Uncharacterized protein</fullName>
    </submittedName>
</protein>
<dbReference type="EMBL" id="OD564485">
    <property type="protein sequence ID" value="CAD7438571.1"/>
    <property type="molecule type" value="Genomic_DNA"/>
</dbReference>
<evidence type="ECO:0000313" key="3">
    <source>
        <dbReference type="EMBL" id="CAD7438571.1"/>
    </source>
</evidence>
<reference evidence="3" key="1">
    <citation type="submission" date="2020-11" db="EMBL/GenBank/DDBJ databases">
        <authorList>
            <person name="Tran Van P."/>
        </authorList>
    </citation>
    <scope>NUCLEOTIDE SEQUENCE</scope>
</reference>
<feature type="transmembrane region" description="Helical" evidence="2">
    <location>
        <begin position="77"/>
        <end position="99"/>
    </location>
</feature>
<accession>A0A7R9EQX2</accession>
<proteinExistence type="predicted"/>